<dbReference type="InterPro" id="IPR028135">
    <property type="entry name" value="Ub_USP-typ"/>
</dbReference>
<evidence type="ECO:0000256" key="12">
    <source>
        <dbReference type="SAM" id="MobiDB-lite"/>
    </source>
</evidence>
<dbReference type="SUPFAM" id="SSF143791">
    <property type="entry name" value="DUSP-like"/>
    <property type="match status" value="1"/>
</dbReference>
<reference evidence="15" key="1">
    <citation type="journal article" date="2023" name="Mol. Biol. Evol.">
        <title>Third-Generation Sequencing Reveals the Adaptive Role of the Epigenome in Three Deep-Sea Polychaetes.</title>
        <authorList>
            <person name="Perez M."/>
            <person name="Aroh O."/>
            <person name="Sun Y."/>
            <person name="Lan Y."/>
            <person name="Juniper S.K."/>
            <person name="Young C.R."/>
            <person name="Angers B."/>
            <person name="Qian P.Y."/>
        </authorList>
    </citation>
    <scope>NUCLEOTIDE SEQUENCE</scope>
    <source>
        <strain evidence="15">P08H-3</strain>
    </source>
</reference>
<evidence type="ECO:0000256" key="4">
    <source>
        <dbReference type="ARBA" id="ARBA00009085"/>
    </source>
</evidence>
<feature type="domain" description="USP" evidence="13">
    <location>
        <begin position="292"/>
        <end position="903"/>
    </location>
</feature>
<keyword evidence="10" id="KW-0539">Nucleus</keyword>
<evidence type="ECO:0000256" key="8">
    <source>
        <dbReference type="ARBA" id="ARBA00022801"/>
    </source>
</evidence>
<dbReference type="FunFam" id="3.30.2230.10:FF:000003">
    <property type="entry name" value="ubiquitin carboxyl-terminal hydrolase 15 isoform X1"/>
    <property type="match status" value="1"/>
</dbReference>
<protein>
    <recommendedName>
        <fullName evidence="11">Ubiquitin carboxyl-terminal hydrolase</fullName>
        <ecNumber evidence="11">3.4.19.12</ecNumber>
    </recommendedName>
</protein>
<evidence type="ECO:0000256" key="9">
    <source>
        <dbReference type="ARBA" id="ARBA00022807"/>
    </source>
</evidence>
<comment type="subcellular location">
    <subcellularLocation>
        <location evidence="3">Cytoplasm</location>
    </subcellularLocation>
    <subcellularLocation>
        <location evidence="2">Nucleus</location>
    </subcellularLocation>
</comment>
<dbReference type="GO" id="GO:0006508">
    <property type="term" value="P:proteolysis"/>
    <property type="evidence" value="ECO:0007669"/>
    <property type="project" value="UniProtKB-KW"/>
</dbReference>
<evidence type="ECO:0000256" key="2">
    <source>
        <dbReference type="ARBA" id="ARBA00004123"/>
    </source>
</evidence>
<feature type="region of interest" description="Disordered" evidence="12">
    <location>
        <begin position="907"/>
        <end position="929"/>
    </location>
</feature>
<evidence type="ECO:0000256" key="6">
    <source>
        <dbReference type="ARBA" id="ARBA00022670"/>
    </source>
</evidence>
<dbReference type="Pfam" id="PF14836">
    <property type="entry name" value="Ubiquitin_3"/>
    <property type="match status" value="1"/>
</dbReference>
<evidence type="ECO:0000256" key="10">
    <source>
        <dbReference type="ARBA" id="ARBA00023242"/>
    </source>
</evidence>
<sequence length="929" mass="106674">MAEGGSRDCELQKNELAELLKKPLKKGDTWYLTDTKWFKQWKKYVGYDSWDTGHVGDESAYPGPIDNSALFKESTCELLKEHLIDELDYMLLPEEAWQKLVGWYDIMEGQVPLARKVIEHGMFVKHCKVEVYLMDLKLCPNNNLDNIVTKHFSRADTIDAIEKEMRQTFHISSDKGVRLWNRYMTNTYEHLSKPDNTIQDVGLYPGQVIIIEEQNDDGTWPRQVKSTGTMSHSISSSSSSRGTNGDNNMPDTSYNSTSSRSMCSSGYYGSNSSCNSYNDGYGNTATCQPGLCGLSNLGNTCFMNSAIQCMSNVPPLTLHMLSDKWKEDLNRDNPLGMQGKIATSYAELIKNMWSGRHSYTVPRAFKTAVSQFAPQFSGYQQHDAQELMAFLLDGLHEDLNRIKNKPYVELKDADGRPDATVARESWENYLKRNDSVIVDIFHGQLKSTLVCPECDKISVTFDPFCYLTLPLPYKKEKHIKVVLVSFDPTKIPVQYKLMVPSDGTVEDLCQALSNLTDIPVQHMVVADVYSCRLHKIFSKDDMLRNIQERDDIFIYEIPPCSKDDSDMVLVHVYLREQREKSYSNYSQSCAKLFGYPLLVRVPKENCTYEVLYNHVLDRLQRFVKAPDINNEWWQPISEGTTSNGEVEMDDDNYNDNRDTADKKSSGSEEDISEEGGSSSKDNRNEHRLFKFTVVNSYGNTEVDKIYDNDKPIKFNGKTYLAADWHPQAKQQFYLEDEAKKLERHVSMDRHAKKQVIQLTDCLNLFTKEERLGEQDPWYCPQCKEFQQATKKFDLWKLPKVLVIHLKRFQFNRYRRDKLDVFVEYPIKGLDMQQWIINSEHGPALYDLKGVVNHYGGLGGGHYTAYCQNKDTRQWYHFDDSSVTKISEDAVIANSGYVLIYQRRDPSSSTSAETITNGNGNLDNEDMEIN</sequence>
<dbReference type="InterPro" id="IPR050185">
    <property type="entry name" value="Ub_carboxyl-term_hydrolase"/>
</dbReference>
<keyword evidence="9 11" id="KW-0788">Thiol protease</keyword>
<dbReference type="PROSITE" id="PS50235">
    <property type="entry name" value="USP_3"/>
    <property type="match status" value="1"/>
</dbReference>
<evidence type="ECO:0000259" key="14">
    <source>
        <dbReference type="PROSITE" id="PS51283"/>
    </source>
</evidence>
<dbReference type="PROSITE" id="PS00972">
    <property type="entry name" value="USP_1"/>
    <property type="match status" value="1"/>
</dbReference>
<dbReference type="CDD" id="cd02674">
    <property type="entry name" value="Peptidase_C19R"/>
    <property type="match status" value="1"/>
</dbReference>
<evidence type="ECO:0000256" key="5">
    <source>
        <dbReference type="ARBA" id="ARBA00022490"/>
    </source>
</evidence>
<accession>A0AAD9KA09</accession>
<feature type="region of interest" description="Disordered" evidence="12">
    <location>
        <begin position="215"/>
        <end position="260"/>
    </location>
</feature>
<dbReference type="EC" id="3.4.19.12" evidence="11"/>
<dbReference type="Gene3D" id="3.30.2230.10">
    <property type="entry name" value="DUSP-like"/>
    <property type="match status" value="1"/>
</dbReference>
<dbReference type="InterPro" id="IPR018200">
    <property type="entry name" value="USP_CS"/>
</dbReference>
<dbReference type="SUPFAM" id="SSF54001">
    <property type="entry name" value="Cysteine proteinases"/>
    <property type="match status" value="1"/>
</dbReference>
<dbReference type="GO" id="GO:0004843">
    <property type="term" value="F:cysteine-type deubiquitinase activity"/>
    <property type="evidence" value="ECO:0007669"/>
    <property type="project" value="UniProtKB-UniRule"/>
</dbReference>
<keyword evidence="7 11" id="KW-0833">Ubl conjugation pathway</keyword>
<dbReference type="GO" id="GO:0005737">
    <property type="term" value="C:cytoplasm"/>
    <property type="evidence" value="ECO:0007669"/>
    <property type="project" value="UniProtKB-SubCell"/>
</dbReference>
<evidence type="ECO:0000313" key="15">
    <source>
        <dbReference type="EMBL" id="KAK2167839.1"/>
    </source>
</evidence>
<comment type="similarity">
    <text evidence="4 11">Belongs to the peptidase C19 family.</text>
</comment>
<comment type="catalytic activity">
    <reaction evidence="1 11">
        <text>Thiol-dependent hydrolysis of ester, thioester, amide, peptide and isopeptide bonds formed by the C-terminal Gly of ubiquitin (a 76-residue protein attached to proteins as an intracellular targeting signal).</text>
        <dbReference type="EC" id="3.4.19.12"/>
    </reaction>
</comment>
<dbReference type="InterPro" id="IPR028889">
    <property type="entry name" value="USP"/>
</dbReference>
<keyword evidence="6 11" id="KW-0645">Protease</keyword>
<proteinExistence type="inferred from homology"/>
<evidence type="ECO:0000313" key="16">
    <source>
        <dbReference type="Proteomes" id="UP001208570"/>
    </source>
</evidence>
<dbReference type="AlphaFoldDB" id="A0AAD9KA09"/>
<dbReference type="Pfam" id="PF00443">
    <property type="entry name" value="UCH"/>
    <property type="match status" value="1"/>
</dbReference>
<feature type="compositionally biased region" description="Polar residues" evidence="12">
    <location>
        <begin position="241"/>
        <end position="260"/>
    </location>
</feature>
<dbReference type="GO" id="GO:0005634">
    <property type="term" value="C:nucleus"/>
    <property type="evidence" value="ECO:0007669"/>
    <property type="project" value="UniProtKB-SubCell"/>
</dbReference>
<dbReference type="Pfam" id="PF06337">
    <property type="entry name" value="DUSP"/>
    <property type="match status" value="1"/>
</dbReference>
<keyword evidence="8 11" id="KW-0378">Hydrolase</keyword>
<evidence type="ECO:0000256" key="1">
    <source>
        <dbReference type="ARBA" id="ARBA00000707"/>
    </source>
</evidence>
<comment type="caution">
    <text evidence="15">The sequence shown here is derived from an EMBL/GenBank/DDBJ whole genome shotgun (WGS) entry which is preliminary data.</text>
</comment>
<dbReference type="PROSITE" id="PS51283">
    <property type="entry name" value="DUSP"/>
    <property type="match status" value="1"/>
</dbReference>
<dbReference type="SMART" id="SM00695">
    <property type="entry name" value="DUSP"/>
    <property type="match status" value="1"/>
</dbReference>
<dbReference type="InterPro" id="IPR006615">
    <property type="entry name" value="Pept_C19_DUSP"/>
</dbReference>
<gene>
    <name evidence="15" type="ORF">LSH36_23g05071</name>
</gene>
<dbReference type="FunFam" id="3.90.70.10:FF:000013">
    <property type="entry name" value="ubiquitin carboxyl-terminal hydrolase 15 isoform X1"/>
    <property type="match status" value="1"/>
</dbReference>
<dbReference type="EMBL" id="JAODUP010000023">
    <property type="protein sequence ID" value="KAK2167839.1"/>
    <property type="molecule type" value="Genomic_DNA"/>
</dbReference>
<dbReference type="PROSITE" id="PS00973">
    <property type="entry name" value="USP_2"/>
    <property type="match status" value="1"/>
</dbReference>
<feature type="compositionally biased region" description="Basic and acidic residues" evidence="12">
    <location>
        <begin position="654"/>
        <end position="666"/>
    </location>
</feature>
<evidence type="ECO:0000256" key="11">
    <source>
        <dbReference type="RuleBase" id="RU366025"/>
    </source>
</evidence>
<dbReference type="Gene3D" id="3.10.20.90">
    <property type="entry name" value="Phosphatidylinositol 3-kinase Catalytic Subunit, Chain A, domain 1"/>
    <property type="match status" value="1"/>
</dbReference>
<name>A0AAD9KA09_9ANNE</name>
<feature type="compositionally biased region" description="Low complexity" evidence="12">
    <location>
        <begin position="231"/>
        <end position="240"/>
    </location>
</feature>
<evidence type="ECO:0000256" key="3">
    <source>
        <dbReference type="ARBA" id="ARBA00004496"/>
    </source>
</evidence>
<dbReference type="Pfam" id="PF14533">
    <property type="entry name" value="USP7_C2"/>
    <property type="match status" value="1"/>
</dbReference>
<dbReference type="Proteomes" id="UP001208570">
    <property type="component" value="Unassembled WGS sequence"/>
</dbReference>
<dbReference type="Gene3D" id="3.90.70.10">
    <property type="entry name" value="Cysteine proteinases"/>
    <property type="match status" value="2"/>
</dbReference>
<feature type="domain" description="DUSP" evidence="14">
    <location>
        <begin position="7"/>
        <end position="118"/>
    </location>
</feature>
<evidence type="ECO:0000256" key="7">
    <source>
        <dbReference type="ARBA" id="ARBA00022786"/>
    </source>
</evidence>
<keyword evidence="5" id="KW-0963">Cytoplasm</keyword>
<dbReference type="InterPro" id="IPR029346">
    <property type="entry name" value="USP_C"/>
</dbReference>
<dbReference type="GO" id="GO:0016579">
    <property type="term" value="P:protein deubiquitination"/>
    <property type="evidence" value="ECO:0007669"/>
    <property type="project" value="InterPro"/>
</dbReference>
<feature type="region of interest" description="Disordered" evidence="12">
    <location>
        <begin position="634"/>
        <end position="682"/>
    </location>
</feature>
<dbReference type="InterPro" id="IPR035927">
    <property type="entry name" value="DUSP-like_sf"/>
</dbReference>
<organism evidence="15 16">
    <name type="scientific">Paralvinella palmiformis</name>
    <dbReference type="NCBI Taxonomy" id="53620"/>
    <lineage>
        <taxon>Eukaryota</taxon>
        <taxon>Metazoa</taxon>
        <taxon>Spiralia</taxon>
        <taxon>Lophotrochozoa</taxon>
        <taxon>Annelida</taxon>
        <taxon>Polychaeta</taxon>
        <taxon>Sedentaria</taxon>
        <taxon>Canalipalpata</taxon>
        <taxon>Terebellida</taxon>
        <taxon>Terebelliformia</taxon>
        <taxon>Alvinellidae</taxon>
        <taxon>Paralvinella</taxon>
    </lineage>
</organism>
<keyword evidence="16" id="KW-1185">Reference proteome</keyword>
<dbReference type="PANTHER" id="PTHR21646:SF24">
    <property type="entry name" value="UBIQUITIN CARBOXYL-TERMINAL HYDROLASE"/>
    <property type="match status" value="1"/>
</dbReference>
<dbReference type="InterPro" id="IPR001394">
    <property type="entry name" value="Peptidase_C19_UCH"/>
</dbReference>
<feature type="compositionally biased region" description="Polar residues" evidence="12">
    <location>
        <begin position="907"/>
        <end position="921"/>
    </location>
</feature>
<evidence type="ECO:0000259" key="13">
    <source>
        <dbReference type="PROSITE" id="PS50235"/>
    </source>
</evidence>
<dbReference type="PANTHER" id="PTHR21646">
    <property type="entry name" value="UBIQUITIN CARBOXYL-TERMINAL HYDROLASE"/>
    <property type="match status" value="1"/>
</dbReference>
<dbReference type="InterPro" id="IPR038765">
    <property type="entry name" value="Papain-like_cys_pep_sf"/>
</dbReference>